<dbReference type="GO" id="GO:0043565">
    <property type="term" value="F:sequence-specific DNA binding"/>
    <property type="evidence" value="ECO:0007669"/>
    <property type="project" value="InterPro"/>
</dbReference>
<dbReference type="Gene3D" id="1.10.10.60">
    <property type="entry name" value="Homeodomain-like"/>
    <property type="match status" value="2"/>
</dbReference>
<keyword evidence="2" id="KW-0238">DNA-binding</keyword>
<evidence type="ECO:0000256" key="1">
    <source>
        <dbReference type="ARBA" id="ARBA00023015"/>
    </source>
</evidence>
<dbReference type="RefSeq" id="WP_059149322.1">
    <property type="nucleotide sequence ID" value="NZ_LLZJ01000428.1"/>
</dbReference>
<evidence type="ECO:0000259" key="5">
    <source>
        <dbReference type="PROSITE" id="PS01124"/>
    </source>
</evidence>
<organism evidence="6 7">
    <name type="scientific">Streptomyces violaceusniger</name>
    <dbReference type="NCBI Taxonomy" id="68280"/>
    <lineage>
        <taxon>Bacteria</taxon>
        <taxon>Bacillati</taxon>
        <taxon>Actinomycetota</taxon>
        <taxon>Actinomycetes</taxon>
        <taxon>Kitasatosporales</taxon>
        <taxon>Streptomycetaceae</taxon>
        <taxon>Streptomyces</taxon>
        <taxon>Streptomyces violaceusniger group</taxon>
    </lineage>
</organism>
<reference evidence="7" key="1">
    <citation type="submission" date="2015-10" db="EMBL/GenBank/DDBJ databases">
        <authorList>
            <person name="Ju K.-S."/>
            <person name="Doroghazi J.R."/>
            <person name="Metcalf W.W."/>
        </authorList>
    </citation>
    <scope>NUCLEOTIDE SEQUENCE [LARGE SCALE GENOMIC DNA]</scope>
    <source>
        <strain evidence="7">NRRL F-8817</strain>
    </source>
</reference>
<dbReference type="PANTHER" id="PTHR46796">
    <property type="entry name" value="HTH-TYPE TRANSCRIPTIONAL ACTIVATOR RHAS-RELATED"/>
    <property type="match status" value="1"/>
</dbReference>
<dbReference type="PROSITE" id="PS01124">
    <property type="entry name" value="HTH_ARAC_FAMILY_2"/>
    <property type="match status" value="1"/>
</dbReference>
<sequence length="317" mass="34002">MDPIDDLLATMKIEDARYVRVDARAPWGISFPPRDLARLVLISSGSCRLVADTLAGPQRLEANDCFLVRAGVSFTLQDTTGSEVVDCDGLVSQAPGNSAQVGGDGELTRIVSSRFAFDAVAAEPLFALLPPLFRLNLDHTSSHLLRTTFDLIARESAAGGLGGGFIMSRLSDVLFVQALRSCCADVGGGTVGWIAALRDPQLAIAMRELHADLAHPWTVDELARKAGMSRSAFAASFKEKTGDTPLGYLTSWRMYRVKVLLRETPLSVQEIAVRVGYDTGSALSRAFSAREGVTPGGWRKRMDTASRQGAMADATAP</sequence>
<dbReference type="InterPro" id="IPR018062">
    <property type="entry name" value="HTH_AraC-typ_CS"/>
</dbReference>
<keyword evidence="3" id="KW-0804">Transcription</keyword>
<evidence type="ECO:0000313" key="6">
    <source>
        <dbReference type="EMBL" id="KUL43244.1"/>
    </source>
</evidence>
<name>A0A0X3VF46_STRVO</name>
<dbReference type="GO" id="GO:0003700">
    <property type="term" value="F:DNA-binding transcription factor activity"/>
    <property type="evidence" value="ECO:0007669"/>
    <property type="project" value="InterPro"/>
</dbReference>
<evidence type="ECO:0000313" key="7">
    <source>
        <dbReference type="Proteomes" id="UP000053413"/>
    </source>
</evidence>
<comment type="caution">
    <text evidence="6">The sequence shown here is derived from an EMBL/GenBank/DDBJ whole genome shotgun (WGS) entry which is preliminary data.</text>
</comment>
<dbReference type="Pfam" id="PF12852">
    <property type="entry name" value="Cupin_6"/>
    <property type="match status" value="1"/>
</dbReference>
<evidence type="ECO:0000256" key="3">
    <source>
        <dbReference type="ARBA" id="ARBA00023163"/>
    </source>
</evidence>
<accession>A0A0X3VF46</accession>
<feature type="domain" description="HTH araC/xylS-type" evidence="5">
    <location>
        <begin position="203"/>
        <end position="301"/>
    </location>
</feature>
<dbReference type="InterPro" id="IPR032783">
    <property type="entry name" value="AraC_lig"/>
</dbReference>
<keyword evidence="1" id="KW-0805">Transcription regulation</keyword>
<dbReference type="PROSITE" id="PS00041">
    <property type="entry name" value="HTH_ARAC_FAMILY_1"/>
    <property type="match status" value="1"/>
</dbReference>
<gene>
    <name evidence="6" type="ORF">ADL28_43425</name>
</gene>
<dbReference type="Proteomes" id="UP000053413">
    <property type="component" value="Unassembled WGS sequence"/>
</dbReference>
<dbReference type="EMBL" id="LLZJ01000428">
    <property type="protein sequence ID" value="KUL43244.1"/>
    <property type="molecule type" value="Genomic_DNA"/>
</dbReference>
<dbReference type="SMART" id="SM00342">
    <property type="entry name" value="HTH_ARAC"/>
    <property type="match status" value="1"/>
</dbReference>
<dbReference type="SUPFAM" id="SSF46689">
    <property type="entry name" value="Homeodomain-like"/>
    <property type="match status" value="2"/>
</dbReference>
<dbReference type="PANTHER" id="PTHR46796:SF7">
    <property type="entry name" value="ARAC FAMILY TRANSCRIPTIONAL REGULATOR"/>
    <property type="match status" value="1"/>
</dbReference>
<dbReference type="InterPro" id="IPR009057">
    <property type="entry name" value="Homeodomain-like_sf"/>
</dbReference>
<dbReference type="AlphaFoldDB" id="A0A0X3VF46"/>
<dbReference type="InterPro" id="IPR050204">
    <property type="entry name" value="AraC_XylS_family_regulators"/>
</dbReference>
<evidence type="ECO:0000256" key="4">
    <source>
        <dbReference type="SAM" id="MobiDB-lite"/>
    </source>
</evidence>
<dbReference type="Pfam" id="PF12833">
    <property type="entry name" value="HTH_18"/>
    <property type="match status" value="1"/>
</dbReference>
<feature type="region of interest" description="Disordered" evidence="4">
    <location>
        <begin position="294"/>
        <end position="317"/>
    </location>
</feature>
<dbReference type="InterPro" id="IPR018060">
    <property type="entry name" value="HTH_AraC"/>
</dbReference>
<protein>
    <recommendedName>
        <fullName evidence="5">HTH araC/xylS-type domain-containing protein</fullName>
    </recommendedName>
</protein>
<evidence type="ECO:0000256" key="2">
    <source>
        <dbReference type="ARBA" id="ARBA00023125"/>
    </source>
</evidence>
<proteinExistence type="predicted"/>